<reference evidence="2" key="1">
    <citation type="journal article" date="2020" name="J Insects Food Feed">
        <title>The yellow mealworm (Tenebrio molitor) genome: a resource for the emerging insects as food and feed industry.</title>
        <authorList>
            <person name="Eriksson T."/>
            <person name="Andere A."/>
            <person name="Kelstrup H."/>
            <person name="Emery V."/>
            <person name="Picard C."/>
        </authorList>
    </citation>
    <scope>NUCLEOTIDE SEQUENCE</scope>
    <source>
        <strain evidence="2">Stoneville</strain>
        <tissue evidence="2">Whole head</tissue>
    </source>
</reference>
<keyword evidence="3" id="KW-1185">Reference proteome</keyword>
<accession>A0A8J6HE28</accession>
<feature type="compositionally biased region" description="Basic and acidic residues" evidence="1">
    <location>
        <begin position="1"/>
        <end position="17"/>
    </location>
</feature>
<comment type="caution">
    <text evidence="2">The sequence shown here is derived from an EMBL/GenBank/DDBJ whole genome shotgun (WGS) entry which is preliminary data.</text>
</comment>
<gene>
    <name evidence="2" type="ORF">GEV33_009837</name>
</gene>
<feature type="region of interest" description="Disordered" evidence="1">
    <location>
        <begin position="36"/>
        <end position="55"/>
    </location>
</feature>
<organism evidence="2 3">
    <name type="scientific">Tenebrio molitor</name>
    <name type="common">Yellow mealworm beetle</name>
    <dbReference type="NCBI Taxonomy" id="7067"/>
    <lineage>
        <taxon>Eukaryota</taxon>
        <taxon>Metazoa</taxon>
        <taxon>Ecdysozoa</taxon>
        <taxon>Arthropoda</taxon>
        <taxon>Hexapoda</taxon>
        <taxon>Insecta</taxon>
        <taxon>Pterygota</taxon>
        <taxon>Neoptera</taxon>
        <taxon>Endopterygota</taxon>
        <taxon>Coleoptera</taxon>
        <taxon>Polyphaga</taxon>
        <taxon>Cucujiformia</taxon>
        <taxon>Tenebrionidae</taxon>
        <taxon>Tenebrio</taxon>
    </lineage>
</organism>
<name>A0A8J6HE28_TENMO</name>
<dbReference type="AlphaFoldDB" id="A0A8J6HE28"/>
<feature type="region of interest" description="Disordered" evidence="1">
    <location>
        <begin position="504"/>
        <end position="530"/>
    </location>
</feature>
<dbReference type="EMBL" id="JABDTM020025683">
    <property type="protein sequence ID" value="KAH0812955.1"/>
    <property type="molecule type" value="Genomic_DNA"/>
</dbReference>
<evidence type="ECO:0000313" key="2">
    <source>
        <dbReference type="EMBL" id="KAH0812955.1"/>
    </source>
</evidence>
<protein>
    <submittedName>
        <fullName evidence="2">Uncharacterized protein</fullName>
    </submittedName>
</protein>
<reference evidence="2" key="2">
    <citation type="submission" date="2021-08" db="EMBL/GenBank/DDBJ databases">
        <authorList>
            <person name="Eriksson T."/>
        </authorList>
    </citation>
    <scope>NUCLEOTIDE SEQUENCE</scope>
    <source>
        <strain evidence="2">Stoneville</strain>
        <tissue evidence="2">Whole head</tissue>
    </source>
</reference>
<dbReference type="Proteomes" id="UP000719412">
    <property type="component" value="Unassembled WGS sequence"/>
</dbReference>
<feature type="region of interest" description="Disordered" evidence="1">
    <location>
        <begin position="1"/>
        <end position="20"/>
    </location>
</feature>
<sequence>MEKIKSIERHNETKRSPEQVISGRVLTFSRDPVWLRSGAGTGEAGSGRDRPGVPRESEITDVLVNAIGTVDQFGGGADETGGSDRLRWGAVISGRTSGKNGLAAVSVARCGRPKPMPWYRRDLDPSVLGPNCSIVGLPETGEKTSEKVTSSHFRLDGSQWTPPEVPLDFFRFERVPVRYGVIATGANGNFFFHQDHIPSARIITTLNINEILFSLSRSTPRTCSRPHTISSPGDDLVALAHPIAPPGTPIILRLSTINSVHLAKYGTIFEELSQDTATIFVSLQRLDRRPSTTFPRWTGAEHFLKLLRDFSCPLLLPESFTIFRFVLQYLSSDPNVHLKIIFDFASVICSHPEFLCPAHGLLPYLHRALIDEGGDMDRHGAIICVSFINSRCMEEYGIDLGKFLRRRVCVNLIRRHFAARSVVHLLLALIKSVRTLAFVPVWVREAAPPPQSAIWQCGPSGSPVEDCLVEVFATQSVAAERRRCEAGHQSAVRSHHQVIINRTGPGPIDVKINGEPPEDNTSVSDRADRI</sequence>
<feature type="compositionally biased region" description="Basic and acidic residues" evidence="1">
    <location>
        <begin position="46"/>
        <end position="55"/>
    </location>
</feature>
<evidence type="ECO:0000313" key="3">
    <source>
        <dbReference type="Proteomes" id="UP000719412"/>
    </source>
</evidence>
<evidence type="ECO:0000256" key="1">
    <source>
        <dbReference type="SAM" id="MobiDB-lite"/>
    </source>
</evidence>
<proteinExistence type="predicted"/>